<sequence length="37" mass="4141">FMLGKSRRTGARSEELLHWLQSFVSHLSNSGENGNGH</sequence>
<dbReference type="AlphaFoldDB" id="A0A1A8S0J0"/>
<feature type="non-terminal residue" evidence="1">
    <location>
        <position position="37"/>
    </location>
</feature>
<proteinExistence type="predicted"/>
<reference evidence="1" key="1">
    <citation type="submission" date="2016-05" db="EMBL/GenBank/DDBJ databases">
        <authorList>
            <person name="Lavstsen T."/>
            <person name="Jespersen J.S."/>
        </authorList>
    </citation>
    <scope>NUCLEOTIDE SEQUENCE</scope>
    <source>
        <tissue evidence="1">Brain</tissue>
    </source>
</reference>
<accession>A0A1A8S0J0</accession>
<feature type="non-terminal residue" evidence="1">
    <location>
        <position position="1"/>
    </location>
</feature>
<name>A0A1A8S0J0_9TELE</name>
<gene>
    <name evidence="1" type="primary">Nfu_g_1_006155</name>
</gene>
<dbReference type="EMBL" id="HAEH01020613">
    <property type="protein sequence ID" value="SBS11068.1"/>
    <property type="molecule type" value="Transcribed_RNA"/>
</dbReference>
<organism evidence="1">
    <name type="scientific">Nothobranchius rachovii</name>
    <name type="common">bluefin notho</name>
    <dbReference type="NCBI Taxonomy" id="451742"/>
    <lineage>
        <taxon>Eukaryota</taxon>
        <taxon>Metazoa</taxon>
        <taxon>Chordata</taxon>
        <taxon>Craniata</taxon>
        <taxon>Vertebrata</taxon>
        <taxon>Euteleostomi</taxon>
        <taxon>Actinopterygii</taxon>
        <taxon>Neopterygii</taxon>
        <taxon>Teleostei</taxon>
        <taxon>Neoteleostei</taxon>
        <taxon>Acanthomorphata</taxon>
        <taxon>Ovalentaria</taxon>
        <taxon>Atherinomorphae</taxon>
        <taxon>Cyprinodontiformes</taxon>
        <taxon>Nothobranchiidae</taxon>
        <taxon>Nothobranchius</taxon>
    </lineage>
</organism>
<evidence type="ECO:0000313" key="1">
    <source>
        <dbReference type="EMBL" id="SBS11068.1"/>
    </source>
</evidence>
<protein>
    <submittedName>
        <fullName evidence="1">Uncharacterized protein</fullName>
    </submittedName>
</protein>
<reference evidence="1" key="2">
    <citation type="submission" date="2016-06" db="EMBL/GenBank/DDBJ databases">
        <title>The genome of a short-lived fish provides insights into sex chromosome evolution and the genetic control of aging.</title>
        <authorList>
            <person name="Reichwald K."/>
            <person name="Felder M."/>
            <person name="Petzold A."/>
            <person name="Koch P."/>
            <person name="Groth M."/>
            <person name="Platzer M."/>
        </authorList>
    </citation>
    <scope>NUCLEOTIDE SEQUENCE</scope>
    <source>
        <tissue evidence="1">Brain</tissue>
    </source>
</reference>